<keyword evidence="6" id="KW-0460">Magnesium</keyword>
<dbReference type="InterPro" id="IPR027417">
    <property type="entry name" value="P-loop_NTPase"/>
</dbReference>
<comment type="cofactor">
    <cofactor evidence="1">
        <name>Mg(2+)</name>
        <dbReference type="ChEBI" id="CHEBI:18420"/>
    </cofactor>
</comment>
<dbReference type="Pfam" id="PF01926">
    <property type="entry name" value="MMR_HSR1"/>
    <property type="match status" value="1"/>
</dbReference>
<dbReference type="NCBIfam" id="TIGR03598">
    <property type="entry name" value="GTPase_YsxC"/>
    <property type="match status" value="1"/>
</dbReference>
<accession>A0AAE0YN77</accession>
<evidence type="ECO:0000256" key="1">
    <source>
        <dbReference type="ARBA" id="ARBA00001946"/>
    </source>
</evidence>
<evidence type="ECO:0000256" key="4">
    <source>
        <dbReference type="ARBA" id="ARBA00022723"/>
    </source>
</evidence>
<dbReference type="GO" id="GO:0005525">
    <property type="term" value="F:GTP binding"/>
    <property type="evidence" value="ECO:0007669"/>
    <property type="project" value="UniProtKB-KW"/>
</dbReference>
<reference evidence="9" key="1">
    <citation type="journal article" date="2023" name="G3 (Bethesda)">
        <title>A reference genome for the long-term kleptoplast-retaining sea slug Elysia crispata morphotype clarki.</title>
        <authorList>
            <person name="Eastman K.E."/>
            <person name="Pendleton A.L."/>
            <person name="Shaikh M.A."/>
            <person name="Suttiyut T."/>
            <person name="Ogas R."/>
            <person name="Tomko P."/>
            <person name="Gavelis G."/>
            <person name="Widhalm J.R."/>
            <person name="Wisecaver J.H."/>
        </authorList>
    </citation>
    <scope>NUCLEOTIDE SEQUENCE</scope>
    <source>
        <strain evidence="9">ECLA1</strain>
    </source>
</reference>
<evidence type="ECO:0000313" key="9">
    <source>
        <dbReference type="EMBL" id="KAK3751191.1"/>
    </source>
</evidence>
<dbReference type="Proteomes" id="UP001283361">
    <property type="component" value="Unassembled WGS sequence"/>
</dbReference>
<dbReference type="PROSITE" id="PS51706">
    <property type="entry name" value="G_ENGB"/>
    <property type="match status" value="1"/>
</dbReference>
<dbReference type="InterPro" id="IPR052279">
    <property type="entry name" value="EngB_GTPase"/>
</dbReference>
<keyword evidence="7" id="KW-0342">GTP-binding</keyword>
<dbReference type="InterPro" id="IPR019987">
    <property type="entry name" value="GTP-bd_ribosome_bio_YsxC"/>
</dbReference>
<comment type="caution">
    <text evidence="9">The sequence shown here is derived from an EMBL/GenBank/DDBJ whole genome shotgun (WGS) entry which is preliminary data.</text>
</comment>
<evidence type="ECO:0000256" key="5">
    <source>
        <dbReference type="ARBA" id="ARBA00022741"/>
    </source>
</evidence>
<gene>
    <name evidence="9" type="ORF">RRG08_023948</name>
</gene>
<keyword evidence="4" id="KW-0479">Metal-binding</keyword>
<proteinExistence type="inferred from homology"/>
<sequence length="300" mass="34503">MTLKRQLRFFRLFEILDQACLRSELLVSFSPWSCHRFIHTTFGRRRLTKFKPVDDLYTNPVHRLQPMVQVPIIADNDTCFKPSREEMERAAMMFEVQGKKQKFEFMGSYPNPYIMPKQDVPEVAFIGKSNVGKSSILEAMFAQIPDIEVKTSKRLGHTKLMNVFNVDNLFHLIDMPGYGYNMPDHFTTSVEAYLKSRRNLLRVFMLIDATSGPDGFDHIAINMMEEMSVPYVMVLTKIDLAKPSILIRSVLSVIKFRDESRADSCFPQPFLVSSMNGEGLAFLQSFIAYITGNLKIESLL</sequence>
<evidence type="ECO:0000313" key="10">
    <source>
        <dbReference type="Proteomes" id="UP001283361"/>
    </source>
</evidence>
<evidence type="ECO:0000256" key="2">
    <source>
        <dbReference type="ARBA" id="ARBA00009638"/>
    </source>
</evidence>
<protein>
    <recommendedName>
        <fullName evidence="3">GTP-binding protein 8</fullName>
    </recommendedName>
</protein>
<dbReference type="InterPro" id="IPR030393">
    <property type="entry name" value="G_ENGB_dom"/>
</dbReference>
<dbReference type="PANTHER" id="PTHR46498">
    <property type="entry name" value="GTP-BINDING PROTEIN 8"/>
    <property type="match status" value="1"/>
</dbReference>
<dbReference type="GO" id="GO:0005739">
    <property type="term" value="C:mitochondrion"/>
    <property type="evidence" value="ECO:0007669"/>
    <property type="project" value="TreeGrafter"/>
</dbReference>
<organism evidence="9 10">
    <name type="scientific">Elysia crispata</name>
    <name type="common">lettuce slug</name>
    <dbReference type="NCBI Taxonomy" id="231223"/>
    <lineage>
        <taxon>Eukaryota</taxon>
        <taxon>Metazoa</taxon>
        <taxon>Spiralia</taxon>
        <taxon>Lophotrochozoa</taxon>
        <taxon>Mollusca</taxon>
        <taxon>Gastropoda</taxon>
        <taxon>Heterobranchia</taxon>
        <taxon>Euthyneura</taxon>
        <taxon>Panpulmonata</taxon>
        <taxon>Sacoglossa</taxon>
        <taxon>Placobranchoidea</taxon>
        <taxon>Plakobranchidae</taxon>
        <taxon>Elysia</taxon>
    </lineage>
</organism>
<dbReference type="CDD" id="cd01876">
    <property type="entry name" value="YihA_EngB"/>
    <property type="match status" value="1"/>
</dbReference>
<dbReference type="GO" id="GO:0046872">
    <property type="term" value="F:metal ion binding"/>
    <property type="evidence" value="ECO:0007669"/>
    <property type="project" value="UniProtKB-KW"/>
</dbReference>
<dbReference type="InterPro" id="IPR006073">
    <property type="entry name" value="GTP-bd"/>
</dbReference>
<feature type="domain" description="EngB-type G" evidence="8">
    <location>
        <begin position="119"/>
        <end position="293"/>
    </location>
</feature>
<evidence type="ECO:0000256" key="3">
    <source>
        <dbReference type="ARBA" id="ARBA00015370"/>
    </source>
</evidence>
<dbReference type="AlphaFoldDB" id="A0AAE0YN77"/>
<evidence type="ECO:0000259" key="8">
    <source>
        <dbReference type="PROSITE" id="PS51706"/>
    </source>
</evidence>
<evidence type="ECO:0000256" key="7">
    <source>
        <dbReference type="ARBA" id="ARBA00023134"/>
    </source>
</evidence>
<dbReference type="PANTHER" id="PTHR46498:SF1">
    <property type="entry name" value="GTP-BINDING PROTEIN 8"/>
    <property type="match status" value="1"/>
</dbReference>
<dbReference type="EMBL" id="JAWDGP010005834">
    <property type="protein sequence ID" value="KAK3751191.1"/>
    <property type="molecule type" value="Genomic_DNA"/>
</dbReference>
<dbReference type="SUPFAM" id="SSF52540">
    <property type="entry name" value="P-loop containing nucleoside triphosphate hydrolases"/>
    <property type="match status" value="1"/>
</dbReference>
<evidence type="ECO:0000256" key="6">
    <source>
        <dbReference type="ARBA" id="ARBA00022842"/>
    </source>
</evidence>
<keyword evidence="10" id="KW-1185">Reference proteome</keyword>
<keyword evidence="5" id="KW-0547">Nucleotide-binding</keyword>
<comment type="similarity">
    <text evidence="2">Belongs to the TRAFAC class TrmE-Era-EngA-EngB-Septin-like GTPase superfamily. EngB GTPase family.</text>
</comment>
<dbReference type="Gene3D" id="3.40.50.300">
    <property type="entry name" value="P-loop containing nucleotide triphosphate hydrolases"/>
    <property type="match status" value="1"/>
</dbReference>
<name>A0AAE0YN77_9GAST</name>